<sequence length="253" mass="28475">MTQPESAAPTPAALAGEDWFGSPYYALLYHHRDETEACFFIANLVRHLELRPGDRVLDIGCGRGRHATCLHEHGLEVDAFDISPDCIAVAQRYADETLRFHVHDMRLPFAHGGYRSAFNMFTSFGYFADDNENARVVAAAAQALDAGGWFVLDFLNAHWVVPRLTPFSVQVIGGIRFEIQREYRDGFILKTIAFEDGGRSFRFVERVKDIRLPMLKDFFAAAGLHVQSIFGDYDLSAYVADASRRVILIGRKP</sequence>
<reference evidence="4 5" key="1">
    <citation type="submission" date="2021-03" db="EMBL/GenBank/DDBJ databases">
        <title>Genomic and phenotypic characterization of Chloracidobacterium isolates provides evidence for multiple species.</title>
        <authorList>
            <person name="Saini M.K."/>
            <person name="Costas A.M.G."/>
            <person name="Tank M."/>
            <person name="Bryant D.A."/>
        </authorList>
    </citation>
    <scope>NUCLEOTIDE SEQUENCE [LARGE SCALE GENOMIC DNA]</scope>
    <source>
        <strain evidence="4 5">N</strain>
    </source>
</reference>
<accession>A0ABX8B577</accession>
<dbReference type="SUPFAM" id="SSF53335">
    <property type="entry name" value="S-adenosyl-L-methionine-dependent methyltransferases"/>
    <property type="match status" value="1"/>
</dbReference>
<gene>
    <name evidence="4" type="ORF">J8C05_13170</name>
</gene>
<dbReference type="Proteomes" id="UP000677668">
    <property type="component" value="Chromosome 2"/>
</dbReference>
<dbReference type="GO" id="GO:0032259">
    <property type="term" value="P:methylation"/>
    <property type="evidence" value="ECO:0007669"/>
    <property type="project" value="UniProtKB-KW"/>
</dbReference>
<evidence type="ECO:0000256" key="2">
    <source>
        <dbReference type="ARBA" id="ARBA00022679"/>
    </source>
</evidence>
<dbReference type="Gene3D" id="2.20.25.110">
    <property type="entry name" value="S-adenosyl-L-methionine-dependent methyltransferases"/>
    <property type="match status" value="1"/>
</dbReference>
<dbReference type="EMBL" id="CP072643">
    <property type="protein sequence ID" value="QUV95762.1"/>
    <property type="molecule type" value="Genomic_DNA"/>
</dbReference>
<keyword evidence="1 4" id="KW-0489">Methyltransferase</keyword>
<dbReference type="InterPro" id="IPR029063">
    <property type="entry name" value="SAM-dependent_MTases_sf"/>
</dbReference>
<keyword evidence="2" id="KW-0808">Transferase</keyword>
<proteinExistence type="predicted"/>
<dbReference type="RefSeq" id="WP_211423965.1">
    <property type="nucleotide sequence ID" value="NZ_CP072643.1"/>
</dbReference>
<dbReference type="Gene3D" id="3.40.50.150">
    <property type="entry name" value="Vaccinia Virus protein VP39"/>
    <property type="match status" value="1"/>
</dbReference>
<dbReference type="GO" id="GO:0008168">
    <property type="term" value="F:methyltransferase activity"/>
    <property type="evidence" value="ECO:0007669"/>
    <property type="project" value="UniProtKB-KW"/>
</dbReference>
<evidence type="ECO:0000256" key="1">
    <source>
        <dbReference type="ARBA" id="ARBA00022603"/>
    </source>
</evidence>
<name>A0ABX8B577_9BACT</name>
<dbReference type="PANTHER" id="PTHR43861">
    <property type="entry name" value="TRANS-ACONITATE 2-METHYLTRANSFERASE-RELATED"/>
    <property type="match status" value="1"/>
</dbReference>
<evidence type="ECO:0000259" key="3">
    <source>
        <dbReference type="Pfam" id="PF13649"/>
    </source>
</evidence>
<dbReference type="PANTHER" id="PTHR43861:SF1">
    <property type="entry name" value="TRANS-ACONITATE 2-METHYLTRANSFERASE"/>
    <property type="match status" value="1"/>
</dbReference>
<dbReference type="Pfam" id="PF13649">
    <property type="entry name" value="Methyltransf_25"/>
    <property type="match status" value="1"/>
</dbReference>
<dbReference type="InterPro" id="IPR041698">
    <property type="entry name" value="Methyltransf_25"/>
</dbReference>
<keyword evidence="5" id="KW-1185">Reference proteome</keyword>
<dbReference type="CDD" id="cd02440">
    <property type="entry name" value="AdoMet_MTases"/>
    <property type="match status" value="1"/>
</dbReference>
<protein>
    <submittedName>
        <fullName evidence="4">Class I SAM-dependent methyltransferase</fullName>
    </submittedName>
</protein>
<organism evidence="4 5">
    <name type="scientific">Chloracidobacterium sp. N</name>
    <dbReference type="NCBI Taxonomy" id="2821540"/>
    <lineage>
        <taxon>Bacteria</taxon>
        <taxon>Pseudomonadati</taxon>
        <taxon>Acidobacteriota</taxon>
        <taxon>Terriglobia</taxon>
        <taxon>Terriglobales</taxon>
        <taxon>Acidobacteriaceae</taxon>
        <taxon>Chloracidobacterium</taxon>
        <taxon>Chloracidobacterium aggregatum</taxon>
    </lineage>
</organism>
<evidence type="ECO:0000313" key="4">
    <source>
        <dbReference type="EMBL" id="QUV95762.1"/>
    </source>
</evidence>
<feature type="domain" description="Methyltransferase" evidence="3">
    <location>
        <begin position="56"/>
        <end position="148"/>
    </location>
</feature>
<evidence type="ECO:0000313" key="5">
    <source>
        <dbReference type="Proteomes" id="UP000677668"/>
    </source>
</evidence>